<proteinExistence type="predicted"/>
<evidence type="ECO:0000313" key="2">
    <source>
        <dbReference type="Proteomes" id="UP001221763"/>
    </source>
</evidence>
<accession>A0ABT5L885</accession>
<evidence type="ECO:0000313" key="1">
    <source>
        <dbReference type="EMBL" id="MDC9031884.1"/>
    </source>
</evidence>
<gene>
    <name evidence="1" type="ORF">M8044_000103</name>
</gene>
<dbReference type="Pfam" id="PF02566">
    <property type="entry name" value="OsmC"/>
    <property type="match status" value="1"/>
</dbReference>
<name>A0ABT5L885_9MOLU</name>
<reference evidence="1 2" key="1">
    <citation type="journal article" date="2023" name="Plant">
        <title>Draft Genome Sequence Resource of CBPPT1, a 'Candidatus Phytoplasma trifolii'-Related Strain Associated with Potato Purple Top Disease in the Columbia Basin, U.S.A.</title>
        <authorList>
            <person name="Wei W."/>
            <person name="Shao J."/>
            <person name="Bottner-Parker K.D."/>
            <person name="Zhao Y."/>
        </authorList>
    </citation>
    <scope>NUCLEOTIDE SEQUENCE [LARGE SCALE GENOMIC DNA]</scope>
    <source>
        <strain evidence="1 2">CBPPT1</strain>
    </source>
</reference>
<keyword evidence="2" id="KW-1185">Reference proteome</keyword>
<dbReference type="SUPFAM" id="SSF82784">
    <property type="entry name" value="OsmC-like"/>
    <property type="match status" value="1"/>
</dbReference>
<dbReference type="InterPro" id="IPR036102">
    <property type="entry name" value="OsmC/Ohrsf"/>
</dbReference>
<dbReference type="Gene3D" id="3.30.300.20">
    <property type="match status" value="1"/>
</dbReference>
<dbReference type="EMBL" id="JANHJP010000002">
    <property type="protein sequence ID" value="MDC9031884.1"/>
    <property type="molecule type" value="Genomic_DNA"/>
</dbReference>
<protein>
    <submittedName>
        <fullName evidence="1">OsmC family protein</fullName>
    </submittedName>
</protein>
<comment type="caution">
    <text evidence="1">The sequence shown here is derived from an EMBL/GenBank/DDBJ whole genome shotgun (WGS) entry which is preliminary data.</text>
</comment>
<dbReference type="InterPro" id="IPR003718">
    <property type="entry name" value="OsmC/Ohr_fam"/>
</dbReference>
<dbReference type="RefSeq" id="WP_273585115.1">
    <property type="nucleotide sequence ID" value="NZ_JANHJP010000002.1"/>
</dbReference>
<dbReference type="InterPro" id="IPR015946">
    <property type="entry name" value="KH_dom-like_a/b"/>
</dbReference>
<dbReference type="Proteomes" id="UP001221763">
    <property type="component" value="Unassembled WGS sequence"/>
</dbReference>
<organism evidence="1 2">
    <name type="scientific">Columbia Basin potato purple top phytoplasma</name>
    <dbReference type="NCBI Taxonomy" id="307134"/>
    <lineage>
        <taxon>Bacteria</taxon>
        <taxon>Bacillati</taxon>
        <taxon>Mycoplasmatota</taxon>
        <taxon>Mollicutes</taxon>
        <taxon>Acholeplasmatales</taxon>
        <taxon>Acholeplasmataceae</taxon>
        <taxon>Candidatus Phytoplasma</taxon>
        <taxon>16SrVI (Clover proliferation group)</taxon>
    </lineage>
</organism>
<sequence>MNEFQLIAYYETKFQDLGIIKNGLKTKLVSALMNNEEDYSSPSELLSLSLVCCFYKTAKKILDITKKDMSQNIKIKILCNTLKDQQGFYFQIDLFFSIKDLSLVEIKKIMDLTHKKCAVSRIFNNYPYINLNPVLFDKI</sequence>